<dbReference type="AlphaFoldDB" id="A0AA36MPN4"/>
<reference evidence="3" key="1">
    <citation type="submission" date="2023-08" db="EMBL/GenBank/DDBJ databases">
        <authorList>
            <person name="Chen Y."/>
            <person name="Shah S."/>
            <person name="Dougan E. K."/>
            <person name="Thang M."/>
            <person name="Chan C."/>
        </authorList>
    </citation>
    <scope>NUCLEOTIDE SEQUENCE</scope>
</reference>
<dbReference type="Pfam" id="PF01535">
    <property type="entry name" value="PPR"/>
    <property type="match status" value="2"/>
</dbReference>
<dbReference type="NCBIfam" id="TIGR00756">
    <property type="entry name" value="PPR"/>
    <property type="match status" value="1"/>
</dbReference>
<keyword evidence="1" id="KW-0677">Repeat</keyword>
<name>A0AA36MPN4_9DINO</name>
<evidence type="ECO:0008006" key="5">
    <source>
        <dbReference type="Google" id="ProtNLM"/>
    </source>
</evidence>
<dbReference type="InterPro" id="IPR002885">
    <property type="entry name" value="PPR_rpt"/>
</dbReference>
<gene>
    <name evidence="3" type="ORF">EVOR1521_LOCUS8559</name>
</gene>
<sequence length="486" mass="52396">MYGAAIGALSRCGRWQEALGMLDELAECELEPNAAVYGAAVHSCKRHGRWQESLQLLADAEERALTSVRICSEVINVCGQAAQWPEACAALGLKRQAPRLQRHGLQADAVAHSSAIAACARGFAWPAALHLLQSNEAEAGHTAAISACEKGREWRLALQIFGAMPAARIATTTVSCSAAISACEKGQAWEEALSLAEDADMIGLSAAMSACTRALHWQKALQLFSNMKQPDLPACGAAAFACQQGTCWQGTLELLCPDRAAYSAGITSCAQSLEWERATELWAEFLRTGIQPQMLDYAAMAFAHGTARQWQRVVELQVQVRRLGWLPSGMYASIIRGLGGALHWEKALALLPELKSLGPEPDAVALGSLAVEAARSWQWRHVLALMDTTTDSLTRSTLLSSCSHTQHLAQALPYLYKRRSVRLSACAGLAAQGVAVRANAAAWRMLRDLQKIASAPEWQQRSQDAEPLVSLEGRDAAGAKHVNALR</sequence>
<dbReference type="Gene3D" id="1.25.40.10">
    <property type="entry name" value="Tetratricopeptide repeat domain"/>
    <property type="match status" value="4"/>
</dbReference>
<feature type="repeat" description="PPR" evidence="2">
    <location>
        <begin position="1"/>
        <end position="32"/>
    </location>
</feature>
<evidence type="ECO:0000256" key="1">
    <source>
        <dbReference type="ARBA" id="ARBA00022737"/>
    </source>
</evidence>
<comment type="caution">
    <text evidence="3">The sequence shown here is derived from an EMBL/GenBank/DDBJ whole genome shotgun (WGS) entry which is preliminary data.</text>
</comment>
<organism evidence="3 4">
    <name type="scientific">Effrenium voratum</name>
    <dbReference type="NCBI Taxonomy" id="2562239"/>
    <lineage>
        <taxon>Eukaryota</taxon>
        <taxon>Sar</taxon>
        <taxon>Alveolata</taxon>
        <taxon>Dinophyceae</taxon>
        <taxon>Suessiales</taxon>
        <taxon>Symbiodiniaceae</taxon>
        <taxon>Effrenium</taxon>
    </lineage>
</organism>
<evidence type="ECO:0000313" key="3">
    <source>
        <dbReference type="EMBL" id="CAJ1380670.1"/>
    </source>
</evidence>
<keyword evidence="4" id="KW-1185">Reference proteome</keyword>
<evidence type="ECO:0000256" key="2">
    <source>
        <dbReference type="PROSITE-ProRule" id="PRU00708"/>
    </source>
</evidence>
<dbReference type="InterPro" id="IPR051222">
    <property type="entry name" value="PPR/CCM1_RNA-binding"/>
</dbReference>
<dbReference type="PANTHER" id="PTHR47942:SF63">
    <property type="entry name" value="PENTATRICOPEPTIDE REPEAT-CONTAINING PROTEIN"/>
    <property type="match status" value="1"/>
</dbReference>
<dbReference type="EMBL" id="CAUJNA010000735">
    <property type="protein sequence ID" value="CAJ1380670.1"/>
    <property type="molecule type" value="Genomic_DNA"/>
</dbReference>
<proteinExistence type="predicted"/>
<dbReference type="InterPro" id="IPR011990">
    <property type="entry name" value="TPR-like_helical_dom_sf"/>
</dbReference>
<dbReference type="PROSITE" id="PS51375">
    <property type="entry name" value="PPR"/>
    <property type="match status" value="2"/>
</dbReference>
<feature type="repeat" description="PPR" evidence="2">
    <location>
        <begin position="258"/>
        <end position="292"/>
    </location>
</feature>
<accession>A0AA36MPN4</accession>
<dbReference type="PANTHER" id="PTHR47942">
    <property type="entry name" value="TETRATRICOPEPTIDE REPEAT (TPR)-LIKE SUPERFAMILY PROTEIN-RELATED"/>
    <property type="match status" value="1"/>
</dbReference>
<protein>
    <recommendedName>
        <fullName evidence="5">Pentatricopeptide repeat-containing protein, chloroplastic</fullName>
    </recommendedName>
</protein>
<dbReference type="Proteomes" id="UP001178507">
    <property type="component" value="Unassembled WGS sequence"/>
</dbReference>
<evidence type="ECO:0000313" key="4">
    <source>
        <dbReference type="Proteomes" id="UP001178507"/>
    </source>
</evidence>